<protein>
    <submittedName>
        <fullName evidence="1">Uncharacterized protein</fullName>
    </submittedName>
</protein>
<evidence type="ECO:0000313" key="2">
    <source>
        <dbReference type="Proteomes" id="UP001519460"/>
    </source>
</evidence>
<gene>
    <name evidence="1" type="ORF">BaRGS_00000317</name>
</gene>
<reference evidence="1 2" key="1">
    <citation type="journal article" date="2023" name="Sci. Data">
        <title>Genome assembly of the Korean intertidal mud-creeper Batillaria attramentaria.</title>
        <authorList>
            <person name="Patra A.K."/>
            <person name="Ho P.T."/>
            <person name="Jun S."/>
            <person name="Lee S.J."/>
            <person name="Kim Y."/>
            <person name="Won Y.J."/>
        </authorList>
    </citation>
    <scope>NUCLEOTIDE SEQUENCE [LARGE SCALE GENOMIC DNA]</scope>
    <source>
        <strain evidence="1">Wonlab-2016</strain>
    </source>
</reference>
<dbReference type="Proteomes" id="UP001519460">
    <property type="component" value="Unassembled WGS sequence"/>
</dbReference>
<dbReference type="EMBL" id="JACVVK020000001">
    <property type="protein sequence ID" value="KAK7508751.1"/>
    <property type="molecule type" value="Genomic_DNA"/>
</dbReference>
<organism evidence="1 2">
    <name type="scientific">Batillaria attramentaria</name>
    <dbReference type="NCBI Taxonomy" id="370345"/>
    <lineage>
        <taxon>Eukaryota</taxon>
        <taxon>Metazoa</taxon>
        <taxon>Spiralia</taxon>
        <taxon>Lophotrochozoa</taxon>
        <taxon>Mollusca</taxon>
        <taxon>Gastropoda</taxon>
        <taxon>Caenogastropoda</taxon>
        <taxon>Sorbeoconcha</taxon>
        <taxon>Cerithioidea</taxon>
        <taxon>Batillariidae</taxon>
        <taxon>Batillaria</taxon>
    </lineage>
</organism>
<proteinExistence type="predicted"/>
<keyword evidence="2" id="KW-1185">Reference proteome</keyword>
<accession>A0ABD0MCG5</accession>
<sequence>MSPSFTSPSSRAHVPVQDTLAHSSQDVVGDDIPIICPPVDLGSFVRVESPQIPQHGFRFGAWFRFILPFEVIDCTDAVEENHGKCDTYINWCENKQ</sequence>
<comment type="caution">
    <text evidence="1">The sequence shown here is derived from an EMBL/GenBank/DDBJ whole genome shotgun (WGS) entry which is preliminary data.</text>
</comment>
<name>A0ABD0MCG5_9CAEN</name>
<dbReference type="AlphaFoldDB" id="A0ABD0MCG5"/>
<evidence type="ECO:0000313" key="1">
    <source>
        <dbReference type="EMBL" id="KAK7508751.1"/>
    </source>
</evidence>